<feature type="compositionally biased region" description="Basic and acidic residues" evidence="1">
    <location>
        <begin position="1"/>
        <end position="14"/>
    </location>
</feature>
<feature type="region of interest" description="Disordered" evidence="1">
    <location>
        <begin position="1"/>
        <end position="23"/>
    </location>
</feature>
<gene>
    <name evidence="2" type="ORF">PR048_013499</name>
</gene>
<sequence length="790" mass="89186">MQGWEKRESPEKTRQPAARFPHAKIWERPRRESNPVRLGGRRVVSDHYTTAPLQNNDLRFNRLIRAPSVCELERRNEERGKRQAKRIRVCHIHAVHVVYDCPLYVYQHLWILTNFELISVLHALKYAGATVGERLACRPRRSGFNPRPGHSGFSHLGIVPGRCRWSTSFLGDLPFLPPFHSGAATFSPQVPSSALKFLRVRAVQISSLLSTLTKVVAILAARCLAMTLLLALEKIRFRSHPVSSLTCGNSRRLHSGSSYPSSSRLVVLPKVRVCSGNYPRDIIINTRRIKTLSFPECLSKNVSIGQLLWTPLGTSAVARPPGTTAENCTNPSSVDRETVISLQTERALWSAGTLLYSVRRSGERSAPWAWLRPSWNLSCGRSHDVAVSSYHYSCLALPVVIHFSKFKPCVPQCIKVKPAQILRKFTFMSCYHIVLRLGAARVVAIRTGRGRGGSCLVLQFPARRPGLETRPRHARCFRLWGTRHLTSVATHYLTSYTLMRVFDAIMTVLGVLRARVAILRLPVLFAATNGSTTILKYTVEDLQQLVASVGHPPVRHTFVRLLDERFTTKLRTSVNMIEVQRRRRTECDIEPPSRATMIRLRDKSVRNEELSTATIHYNVMKTSNKTSPLISSHLLLTYSARLNTCIFNQTLHFIILYFAVRLVRGHGVPWLHCSPPTKANRVQSPGGSHSDFRKSESYRTMPLVGGFSRISRFHRPYIPALLHSHLISPSSALKTSPFHDELQMCKHELTVLRNVCLACLKPTLAHCLFAASPLRAQRSTCVQPFRQRLA</sequence>
<proteinExistence type="predicted"/>
<reference evidence="2 3" key="1">
    <citation type="submission" date="2023-02" db="EMBL/GenBank/DDBJ databases">
        <title>LHISI_Scaffold_Assembly.</title>
        <authorList>
            <person name="Stuart O.P."/>
            <person name="Cleave R."/>
            <person name="Magrath M.J.L."/>
            <person name="Mikheyev A.S."/>
        </authorList>
    </citation>
    <scope>NUCLEOTIDE SEQUENCE [LARGE SCALE GENOMIC DNA]</scope>
    <source>
        <strain evidence="2">Daus_M_001</strain>
        <tissue evidence="2">Leg muscle</tissue>
    </source>
</reference>
<evidence type="ECO:0000313" key="2">
    <source>
        <dbReference type="EMBL" id="KAJ8887284.1"/>
    </source>
</evidence>
<accession>A0ABQ9HSC4</accession>
<evidence type="ECO:0000313" key="3">
    <source>
        <dbReference type="Proteomes" id="UP001159363"/>
    </source>
</evidence>
<dbReference type="Proteomes" id="UP001159363">
    <property type="component" value="Chromosome X"/>
</dbReference>
<dbReference type="EMBL" id="JARBHB010000004">
    <property type="protein sequence ID" value="KAJ8887284.1"/>
    <property type="molecule type" value="Genomic_DNA"/>
</dbReference>
<evidence type="ECO:0000256" key="1">
    <source>
        <dbReference type="SAM" id="MobiDB-lite"/>
    </source>
</evidence>
<organism evidence="2 3">
    <name type="scientific">Dryococelus australis</name>
    <dbReference type="NCBI Taxonomy" id="614101"/>
    <lineage>
        <taxon>Eukaryota</taxon>
        <taxon>Metazoa</taxon>
        <taxon>Ecdysozoa</taxon>
        <taxon>Arthropoda</taxon>
        <taxon>Hexapoda</taxon>
        <taxon>Insecta</taxon>
        <taxon>Pterygota</taxon>
        <taxon>Neoptera</taxon>
        <taxon>Polyneoptera</taxon>
        <taxon>Phasmatodea</taxon>
        <taxon>Verophasmatodea</taxon>
        <taxon>Anareolatae</taxon>
        <taxon>Phasmatidae</taxon>
        <taxon>Eurycanthinae</taxon>
        <taxon>Dryococelus</taxon>
    </lineage>
</organism>
<comment type="caution">
    <text evidence="2">The sequence shown here is derived from an EMBL/GenBank/DDBJ whole genome shotgun (WGS) entry which is preliminary data.</text>
</comment>
<name>A0ABQ9HSC4_9NEOP</name>
<keyword evidence="3" id="KW-1185">Reference proteome</keyword>
<protein>
    <submittedName>
        <fullName evidence="2">Uncharacterized protein</fullName>
    </submittedName>
</protein>